<comment type="caution">
    <text evidence="1">The sequence shown here is derived from an EMBL/GenBank/DDBJ whole genome shotgun (WGS) entry which is preliminary data.</text>
</comment>
<name>A0ABP3K751_9ACTN</name>
<evidence type="ECO:0000313" key="2">
    <source>
        <dbReference type="Proteomes" id="UP001500909"/>
    </source>
</evidence>
<gene>
    <name evidence="1" type="ORF">GCM10010361_41670</name>
</gene>
<accession>A0ABP3K751</accession>
<reference evidence="2" key="1">
    <citation type="journal article" date="2019" name="Int. J. Syst. Evol. Microbiol.">
        <title>The Global Catalogue of Microorganisms (GCM) 10K type strain sequencing project: providing services to taxonomists for standard genome sequencing and annotation.</title>
        <authorList>
            <consortium name="The Broad Institute Genomics Platform"/>
            <consortium name="The Broad Institute Genome Sequencing Center for Infectious Disease"/>
            <person name="Wu L."/>
            <person name="Ma J."/>
        </authorList>
    </citation>
    <scope>NUCLEOTIDE SEQUENCE [LARGE SCALE GENOMIC DNA]</scope>
    <source>
        <strain evidence="2">JCM 4805</strain>
    </source>
</reference>
<sequence>MQQVVQQVQQQQLRAGQANAFVLVPQPIPGHPRAIFLRIENQIRVLNNPNDTTFDQVSEAFKSGFQVIGVWEQQTPHILRSIQIRKF</sequence>
<protein>
    <submittedName>
        <fullName evidence="1">Uncharacterized protein</fullName>
    </submittedName>
</protein>
<keyword evidence="2" id="KW-1185">Reference proteome</keyword>
<dbReference type="EMBL" id="BAAABY010000030">
    <property type="protein sequence ID" value="GAA0473088.1"/>
    <property type="molecule type" value="Genomic_DNA"/>
</dbReference>
<dbReference type="Proteomes" id="UP001500909">
    <property type="component" value="Unassembled WGS sequence"/>
</dbReference>
<organism evidence="1 2">
    <name type="scientific">Streptomyces olivaceiscleroticus</name>
    <dbReference type="NCBI Taxonomy" id="68245"/>
    <lineage>
        <taxon>Bacteria</taxon>
        <taxon>Bacillati</taxon>
        <taxon>Actinomycetota</taxon>
        <taxon>Actinomycetes</taxon>
        <taxon>Kitasatosporales</taxon>
        <taxon>Streptomycetaceae</taxon>
        <taxon>Streptomyces</taxon>
    </lineage>
</organism>
<proteinExistence type="predicted"/>
<evidence type="ECO:0000313" key="1">
    <source>
        <dbReference type="EMBL" id="GAA0473088.1"/>
    </source>
</evidence>